<evidence type="ECO:0000313" key="3">
    <source>
        <dbReference type="Proteomes" id="UP001235939"/>
    </source>
</evidence>
<dbReference type="InterPro" id="IPR001478">
    <property type="entry name" value="PDZ"/>
</dbReference>
<sequence length="120" mass="13344">MLQWPPILAKVQPHQRVQVAKRGSGTFRPVAAEQHHAVELHRGARGFGFSIRGGREFGNMPLYVLKIAEGGPAYLNSNIHVGDEILEINGHSTANMSHQEAIQLIRQSEHTVQLVLRPQN</sequence>
<dbReference type="InterPro" id="IPR036034">
    <property type="entry name" value="PDZ_sf"/>
</dbReference>
<dbReference type="EMBL" id="CP092873">
    <property type="protein sequence ID" value="UYV73809.1"/>
    <property type="molecule type" value="Genomic_DNA"/>
</dbReference>
<keyword evidence="3" id="KW-1185">Reference proteome</keyword>
<dbReference type="Gene3D" id="2.30.42.10">
    <property type="match status" value="1"/>
</dbReference>
<proteinExistence type="predicted"/>
<dbReference type="PROSITE" id="PS50106">
    <property type="entry name" value="PDZ"/>
    <property type="match status" value="1"/>
</dbReference>
<evidence type="ECO:0000259" key="1">
    <source>
        <dbReference type="PROSITE" id="PS50106"/>
    </source>
</evidence>
<dbReference type="CDD" id="cd06735">
    <property type="entry name" value="PDZ5_MAGI-1_3-like"/>
    <property type="match status" value="1"/>
</dbReference>
<dbReference type="Proteomes" id="UP001235939">
    <property type="component" value="Chromosome 11"/>
</dbReference>
<reference evidence="2 3" key="1">
    <citation type="submission" date="2022-01" db="EMBL/GenBank/DDBJ databases">
        <title>A chromosomal length assembly of Cordylochernes scorpioides.</title>
        <authorList>
            <person name="Zeh D."/>
            <person name="Zeh J."/>
        </authorList>
    </citation>
    <scope>NUCLEOTIDE SEQUENCE [LARGE SCALE GENOMIC DNA]</scope>
    <source>
        <strain evidence="2">IN4F17</strain>
        <tissue evidence="2">Whole Body</tissue>
    </source>
</reference>
<name>A0ABY6KYW0_9ARAC</name>
<dbReference type="PANTHER" id="PTHR10316:SF40">
    <property type="entry name" value="LD27118P"/>
    <property type="match status" value="1"/>
</dbReference>
<gene>
    <name evidence="2" type="ORF">LAZ67_11000974</name>
</gene>
<accession>A0ABY6KYW0</accession>
<dbReference type="Pfam" id="PF00595">
    <property type="entry name" value="PDZ"/>
    <property type="match status" value="1"/>
</dbReference>
<protein>
    <submittedName>
        <fullName evidence="2">MAGI3</fullName>
    </submittedName>
</protein>
<dbReference type="SMART" id="SM00228">
    <property type="entry name" value="PDZ"/>
    <property type="match status" value="1"/>
</dbReference>
<dbReference type="PANTHER" id="PTHR10316">
    <property type="entry name" value="MEMBRANE ASSOCIATED GUANYLATE KINASE-RELATED"/>
    <property type="match status" value="1"/>
</dbReference>
<organism evidence="2 3">
    <name type="scientific">Cordylochernes scorpioides</name>
    <dbReference type="NCBI Taxonomy" id="51811"/>
    <lineage>
        <taxon>Eukaryota</taxon>
        <taxon>Metazoa</taxon>
        <taxon>Ecdysozoa</taxon>
        <taxon>Arthropoda</taxon>
        <taxon>Chelicerata</taxon>
        <taxon>Arachnida</taxon>
        <taxon>Pseudoscorpiones</taxon>
        <taxon>Cheliferoidea</taxon>
        <taxon>Chernetidae</taxon>
        <taxon>Cordylochernes</taxon>
    </lineage>
</organism>
<feature type="domain" description="PDZ" evidence="1">
    <location>
        <begin position="37"/>
        <end position="120"/>
    </location>
</feature>
<evidence type="ECO:0000313" key="2">
    <source>
        <dbReference type="EMBL" id="UYV73809.1"/>
    </source>
</evidence>
<dbReference type="SUPFAM" id="SSF50156">
    <property type="entry name" value="PDZ domain-like"/>
    <property type="match status" value="1"/>
</dbReference>